<organism evidence="2 3">
    <name type="scientific">Brachyspira pilosicoli</name>
    <name type="common">Serpulina pilosicoli</name>
    <dbReference type="NCBI Taxonomy" id="52584"/>
    <lineage>
        <taxon>Bacteria</taxon>
        <taxon>Pseudomonadati</taxon>
        <taxon>Spirochaetota</taxon>
        <taxon>Spirochaetia</taxon>
        <taxon>Brachyspirales</taxon>
        <taxon>Brachyspiraceae</taxon>
        <taxon>Brachyspira</taxon>
    </lineage>
</organism>
<reference evidence="2" key="1">
    <citation type="submission" date="2022-06" db="EMBL/GenBank/DDBJ databases">
        <title>Brachyspira pilosicoli from pigs in Switzerland.</title>
        <authorList>
            <person name="Schmitt S."/>
            <person name="Arnold M."/>
            <person name="Rossano A."/>
            <person name="Perreten V."/>
        </authorList>
    </citation>
    <scope>NUCLEOTIDE SEQUENCE</scope>
    <source>
        <strain evidence="2">MEI4028</strain>
    </source>
</reference>
<feature type="domain" description="Nucleotide modification associated" evidence="1">
    <location>
        <begin position="88"/>
        <end position="152"/>
    </location>
</feature>
<name>A0AAJ6GGM3_BRAPL</name>
<evidence type="ECO:0000259" key="1">
    <source>
        <dbReference type="Pfam" id="PF07659"/>
    </source>
</evidence>
<accession>A0AAJ6GGM3</accession>
<protein>
    <submittedName>
        <fullName evidence="2">DUF1599 domain-containing protein</fullName>
    </submittedName>
</protein>
<evidence type="ECO:0000313" key="3">
    <source>
        <dbReference type="Proteomes" id="UP001242021"/>
    </source>
</evidence>
<proteinExistence type="predicted"/>
<dbReference type="EMBL" id="CP098754">
    <property type="protein sequence ID" value="WIH94560.1"/>
    <property type="molecule type" value="Genomic_DNA"/>
</dbReference>
<gene>
    <name evidence="2" type="ORF">NEH99_09705</name>
</gene>
<dbReference type="AlphaFoldDB" id="A0AAJ6GGM3"/>
<evidence type="ECO:0000313" key="2">
    <source>
        <dbReference type="EMBL" id="WIH94560.1"/>
    </source>
</evidence>
<dbReference type="Proteomes" id="UP001242021">
    <property type="component" value="Chromosome"/>
</dbReference>
<dbReference type="Pfam" id="PF07659">
    <property type="entry name" value="DUF1599"/>
    <property type="match status" value="1"/>
</dbReference>
<dbReference type="InterPro" id="IPR011630">
    <property type="entry name" value="DUF1599"/>
</dbReference>
<sequence>MNTMNKEEQIKEWFNSLYEDFYIADITDIECLKSNIRSFKTNLKKQYKDFMAHNLKDLFMRSIGFLITKYKKDEYLILKQLETLLIKKNKDYNNSFDRTVDEYGYVVIAIRLEDKINRLNNLIKNNNEVKDESIEDTLLDIAGYSVLSLIYLENKELSND</sequence>
<dbReference type="RefSeq" id="WP_284602629.1">
    <property type="nucleotide sequence ID" value="NZ_CP098752.1"/>
</dbReference>